<proteinExistence type="predicted"/>
<protein>
    <submittedName>
        <fullName evidence="9">Glycosyltransferase family 39 protein</fullName>
    </submittedName>
</protein>
<dbReference type="GO" id="GO:0005886">
    <property type="term" value="C:plasma membrane"/>
    <property type="evidence" value="ECO:0007669"/>
    <property type="project" value="UniProtKB-SubCell"/>
</dbReference>
<dbReference type="AlphaFoldDB" id="A0A6M0R781"/>
<keyword evidence="5 8" id="KW-0812">Transmembrane</keyword>
<feature type="transmembrane region" description="Helical" evidence="8">
    <location>
        <begin position="396"/>
        <end position="419"/>
    </location>
</feature>
<organism evidence="9 10">
    <name type="scientific">Clostridium niameyense</name>
    <dbReference type="NCBI Taxonomy" id="1622073"/>
    <lineage>
        <taxon>Bacteria</taxon>
        <taxon>Bacillati</taxon>
        <taxon>Bacillota</taxon>
        <taxon>Clostridia</taxon>
        <taxon>Eubacteriales</taxon>
        <taxon>Clostridiaceae</taxon>
        <taxon>Clostridium</taxon>
    </lineage>
</organism>
<feature type="transmembrane region" description="Helical" evidence="8">
    <location>
        <begin position="341"/>
        <end position="360"/>
    </location>
</feature>
<feature type="transmembrane region" description="Helical" evidence="8">
    <location>
        <begin position="90"/>
        <end position="110"/>
    </location>
</feature>
<dbReference type="Proteomes" id="UP000473885">
    <property type="component" value="Unassembled WGS sequence"/>
</dbReference>
<dbReference type="PANTHER" id="PTHR33908:SF11">
    <property type="entry name" value="MEMBRANE PROTEIN"/>
    <property type="match status" value="1"/>
</dbReference>
<keyword evidence="6 8" id="KW-1133">Transmembrane helix</keyword>
<keyword evidence="2" id="KW-1003">Cell membrane</keyword>
<keyword evidence="3" id="KW-0328">Glycosyltransferase</keyword>
<dbReference type="EMBL" id="SXDP01000001">
    <property type="protein sequence ID" value="NEZ46106.1"/>
    <property type="molecule type" value="Genomic_DNA"/>
</dbReference>
<keyword evidence="10" id="KW-1185">Reference proteome</keyword>
<reference evidence="9 10" key="1">
    <citation type="submission" date="2019-04" db="EMBL/GenBank/DDBJ databases">
        <title>Genome sequencing of Clostridium botulinum Groups I-IV and Clostridium butyricum.</title>
        <authorList>
            <person name="Brunt J."/>
            <person name="Van Vliet A.H.M."/>
            <person name="Stringer S.C."/>
            <person name="Carter A.T."/>
            <person name="Peck M.W."/>
        </authorList>
    </citation>
    <scope>NUCLEOTIDE SEQUENCE [LARGE SCALE GENOMIC DNA]</scope>
    <source>
        <strain evidence="9 10">IFR 18/094</strain>
    </source>
</reference>
<evidence type="ECO:0000256" key="2">
    <source>
        <dbReference type="ARBA" id="ARBA00022475"/>
    </source>
</evidence>
<feature type="transmembrane region" description="Helical" evidence="8">
    <location>
        <begin position="21"/>
        <end position="39"/>
    </location>
</feature>
<evidence type="ECO:0000313" key="9">
    <source>
        <dbReference type="EMBL" id="NEZ46106.1"/>
    </source>
</evidence>
<evidence type="ECO:0000313" key="10">
    <source>
        <dbReference type="Proteomes" id="UP000473885"/>
    </source>
</evidence>
<dbReference type="GO" id="GO:0009103">
    <property type="term" value="P:lipopolysaccharide biosynthetic process"/>
    <property type="evidence" value="ECO:0007669"/>
    <property type="project" value="UniProtKB-ARBA"/>
</dbReference>
<keyword evidence="7 8" id="KW-0472">Membrane</keyword>
<sequence>MDMLSVTSYSKKEQKSNYYRNVILLSLILSVLWVIFINAKPFSDFDYYYKLATNISKGGKWGNTYTSVGYSIILGGIFKIFGPSVVVAKIFNLILTFVNNLIFLAILRKIEITEKHRKIIFTMFALFPNNIFYNSVLGTEILFTTVLLLITYIYFTDMKYKYIIIGILTGLNTMVKPFFIAYAFAIFLVELLKERSLLKPIKSFLIIFLVGNICIAPWIYRNTKLNGQFTYVSNNGGIVLYINNNSQNKTGMWMPASDVKDSLVEKDEYKRASMTEKNNMLKKEAKKWIKSHPKEFVNLGVKRLVITYMCGNDTLYSTYGSNLSENTKITLFYAINVIRNLVFIPAIIYMIFYSLFIIVKMIKRKTNKLNKFNLYCTVIFYMFTTVYFVTEGQGRYAFPLIFIMVYFWYYLINHFILIIKEFKR</sequence>
<gene>
    <name evidence="9" type="ORF">FDF74_02625</name>
</gene>
<name>A0A6M0R781_9CLOT</name>
<evidence type="ECO:0000256" key="5">
    <source>
        <dbReference type="ARBA" id="ARBA00022692"/>
    </source>
</evidence>
<comment type="subcellular location">
    <subcellularLocation>
        <location evidence="1">Cell membrane</location>
        <topology evidence="1">Multi-pass membrane protein</topology>
    </subcellularLocation>
</comment>
<dbReference type="PANTHER" id="PTHR33908">
    <property type="entry name" value="MANNOSYLTRANSFERASE YKCB-RELATED"/>
    <property type="match status" value="1"/>
</dbReference>
<feature type="transmembrane region" description="Helical" evidence="8">
    <location>
        <begin position="372"/>
        <end position="390"/>
    </location>
</feature>
<evidence type="ECO:0000256" key="3">
    <source>
        <dbReference type="ARBA" id="ARBA00022676"/>
    </source>
</evidence>
<evidence type="ECO:0000256" key="8">
    <source>
        <dbReference type="SAM" id="Phobius"/>
    </source>
</evidence>
<dbReference type="InterPro" id="IPR050297">
    <property type="entry name" value="LipidA_mod_glycosyltrf_83"/>
</dbReference>
<accession>A0A6M0R781</accession>
<evidence type="ECO:0000256" key="6">
    <source>
        <dbReference type="ARBA" id="ARBA00022989"/>
    </source>
</evidence>
<dbReference type="GO" id="GO:0016763">
    <property type="term" value="F:pentosyltransferase activity"/>
    <property type="evidence" value="ECO:0007669"/>
    <property type="project" value="TreeGrafter"/>
</dbReference>
<evidence type="ECO:0000256" key="4">
    <source>
        <dbReference type="ARBA" id="ARBA00022679"/>
    </source>
</evidence>
<evidence type="ECO:0000256" key="1">
    <source>
        <dbReference type="ARBA" id="ARBA00004651"/>
    </source>
</evidence>
<feature type="transmembrane region" description="Helical" evidence="8">
    <location>
        <begin position="161"/>
        <end position="189"/>
    </location>
</feature>
<keyword evidence="4 9" id="KW-0808">Transferase</keyword>
<evidence type="ECO:0000256" key="7">
    <source>
        <dbReference type="ARBA" id="ARBA00023136"/>
    </source>
</evidence>
<feature type="transmembrane region" description="Helical" evidence="8">
    <location>
        <begin position="201"/>
        <end position="220"/>
    </location>
</feature>
<dbReference type="RefSeq" id="WP_163248368.1">
    <property type="nucleotide sequence ID" value="NZ_SXDP01000001.1"/>
</dbReference>
<comment type="caution">
    <text evidence="9">The sequence shown here is derived from an EMBL/GenBank/DDBJ whole genome shotgun (WGS) entry which is preliminary data.</text>
</comment>
<feature type="transmembrane region" description="Helical" evidence="8">
    <location>
        <begin position="131"/>
        <end position="155"/>
    </location>
</feature>